<protein>
    <submittedName>
        <fullName evidence="2">Uncharacterized protein</fullName>
    </submittedName>
</protein>
<feature type="region of interest" description="Disordered" evidence="1">
    <location>
        <begin position="1"/>
        <end position="27"/>
    </location>
</feature>
<dbReference type="RefSeq" id="XP_008614190.1">
    <property type="nucleotide sequence ID" value="XM_008615968.1"/>
</dbReference>
<dbReference type="Proteomes" id="UP000030762">
    <property type="component" value="Unassembled WGS sequence"/>
</dbReference>
<evidence type="ECO:0000313" key="2">
    <source>
        <dbReference type="EMBL" id="EQC32249.1"/>
    </source>
</evidence>
<reference evidence="2 3" key="1">
    <citation type="submission" date="2012-04" db="EMBL/GenBank/DDBJ databases">
        <title>The Genome Sequence of Saprolegnia declina VS20.</title>
        <authorList>
            <consortium name="The Broad Institute Genome Sequencing Platform"/>
            <person name="Russ C."/>
            <person name="Nusbaum C."/>
            <person name="Tyler B."/>
            <person name="van West P."/>
            <person name="Dieguez-Uribeondo J."/>
            <person name="de Bruijn I."/>
            <person name="Tripathy S."/>
            <person name="Jiang R."/>
            <person name="Young S.K."/>
            <person name="Zeng Q."/>
            <person name="Gargeya S."/>
            <person name="Fitzgerald M."/>
            <person name="Haas B."/>
            <person name="Abouelleil A."/>
            <person name="Alvarado L."/>
            <person name="Arachchi H.M."/>
            <person name="Berlin A."/>
            <person name="Chapman S.B."/>
            <person name="Goldberg J."/>
            <person name="Griggs A."/>
            <person name="Gujja S."/>
            <person name="Hansen M."/>
            <person name="Howarth C."/>
            <person name="Imamovic A."/>
            <person name="Larimer J."/>
            <person name="McCowen C."/>
            <person name="Montmayeur A."/>
            <person name="Murphy C."/>
            <person name="Neiman D."/>
            <person name="Pearson M."/>
            <person name="Priest M."/>
            <person name="Roberts A."/>
            <person name="Saif S."/>
            <person name="Shea T."/>
            <person name="Sisk P."/>
            <person name="Sykes S."/>
            <person name="Wortman J."/>
            <person name="Nusbaum C."/>
            <person name="Birren B."/>
        </authorList>
    </citation>
    <scope>NUCLEOTIDE SEQUENCE [LARGE SCALE GENOMIC DNA]</scope>
    <source>
        <strain evidence="2 3">VS20</strain>
    </source>
</reference>
<accession>T0Q321</accession>
<name>T0Q321_SAPDV</name>
<gene>
    <name evidence="2" type="ORF">SDRG_09999</name>
</gene>
<organism evidence="2 3">
    <name type="scientific">Saprolegnia diclina (strain VS20)</name>
    <dbReference type="NCBI Taxonomy" id="1156394"/>
    <lineage>
        <taxon>Eukaryota</taxon>
        <taxon>Sar</taxon>
        <taxon>Stramenopiles</taxon>
        <taxon>Oomycota</taxon>
        <taxon>Saprolegniomycetes</taxon>
        <taxon>Saprolegniales</taxon>
        <taxon>Saprolegniaceae</taxon>
        <taxon>Saprolegnia</taxon>
    </lineage>
</organism>
<evidence type="ECO:0000313" key="3">
    <source>
        <dbReference type="Proteomes" id="UP000030762"/>
    </source>
</evidence>
<feature type="compositionally biased region" description="Basic and acidic residues" evidence="1">
    <location>
        <begin position="1"/>
        <end position="25"/>
    </location>
</feature>
<dbReference type="VEuPathDB" id="FungiDB:SDRG_09999"/>
<sequence length="141" mass="15293">MKTDESARVTSRPVRDRETASRGDAKQVTSMGCCFTKEAIAEGDVYRDLGDREPSIGTKRDIAAAAAERRNQDFKQGGGGNTAKTKSIAIRREKDELVGKIEALYGSLGEDAPIGLASCDLDQLKAHLAKLKLKKDAKRKV</sequence>
<keyword evidence="3" id="KW-1185">Reference proteome</keyword>
<proteinExistence type="predicted"/>
<dbReference type="InParanoid" id="T0Q321"/>
<evidence type="ECO:0000256" key="1">
    <source>
        <dbReference type="SAM" id="MobiDB-lite"/>
    </source>
</evidence>
<dbReference type="AlphaFoldDB" id="T0Q321"/>
<dbReference type="eggNOG" id="ENOG502S4KW">
    <property type="taxonomic scope" value="Eukaryota"/>
</dbReference>
<dbReference type="EMBL" id="JH767164">
    <property type="protein sequence ID" value="EQC32249.1"/>
    <property type="molecule type" value="Genomic_DNA"/>
</dbReference>
<dbReference type="OrthoDB" id="76103at2759"/>
<dbReference type="GeneID" id="19950726"/>